<dbReference type="Pfam" id="PF16977">
    <property type="entry name" value="ApeC"/>
    <property type="match status" value="1"/>
</dbReference>
<sequence>MQKTLKTTETIFLKHSCVTFIKGFTEGFIKFGNGDVEIIKKPIPDGKFTGDSMIWHFCCREDGSWKDPVYLPTKEPFTLFPTDSECQEVKDCGGIFTISEKNPKAIISSPNFPQACNFKQQCSLTIKSPENTKMKLAFDKFDIESTVDGESSFPICEDSLVSLVRFTLPGHPGVK</sequence>
<reference evidence="4" key="1">
    <citation type="submission" date="2018-11" db="EMBL/GenBank/DDBJ databases">
        <authorList>
            <person name="Alioto T."/>
            <person name="Alioto T."/>
        </authorList>
    </citation>
    <scope>NUCLEOTIDE SEQUENCE</scope>
</reference>
<evidence type="ECO:0000313" key="4">
    <source>
        <dbReference type="EMBL" id="VDI02106.1"/>
    </source>
</evidence>
<evidence type="ECO:0000256" key="1">
    <source>
        <dbReference type="ARBA" id="ARBA00023157"/>
    </source>
</evidence>
<dbReference type="PANTHER" id="PTHR19324">
    <property type="entry name" value="PERFORIN-LIKE PROTEIN 1"/>
    <property type="match status" value="1"/>
</dbReference>
<keyword evidence="1" id="KW-1015">Disulfide bond</keyword>
<dbReference type="PANTHER" id="PTHR19324:SF33">
    <property type="entry name" value="MUCIN-5AC"/>
    <property type="match status" value="1"/>
</dbReference>
<organism evidence="4 5">
    <name type="scientific">Mytilus galloprovincialis</name>
    <name type="common">Mediterranean mussel</name>
    <dbReference type="NCBI Taxonomy" id="29158"/>
    <lineage>
        <taxon>Eukaryota</taxon>
        <taxon>Metazoa</taxon>
        <taxon>Spiralia</taxon>
        <taxon>Lophotrochozoa</taxon>
        <taxon>Mollusca</taxon>
        <taxon>Bivalvia</taxon>
        <taxon>Autobranchia</taxon>
        <taxon>Pteriomorphia</taxon>
        <taxon>Mytilida</taxon>
        <taxon>Mytiloidea</taxon>
        <taxon>Mytilidae</taxon>
        <taxon>Mytilinae</taxon>
        <taxon>Mytilus</taxon>
    </lineage>
</organism>
<dbReference type="Gene3D" id="2.60.120.290">
    <property type="entry name" value="Spermadhesin, CUB domain"/>
    <property type="match status" value="1"/>
</dbReference>
<evidence type="ECO:0000259" key="3">
    <source>
        <dbReference type="PROSITE" id="PS01180"/>
    </source>
</evidence>
<evidence type="ECO:0000313" key="5">
    <source>
        <dbReference type="Proteomes" id="UP000596742"/>
    </source>
</evidence>
<keyword evidence="5" id="KW-1185">Reference proteome</keyword>
<evidence type="ECO:0000256" key="2">
    <source>
        <dbReference type="PROSITE-ProRule" id="PRU00059"/>
    </source>
</evidence>
<comment type="caution">
    <text evidence="4">The sequence shown here is derived from an EMBL/GenBank/DDBJ whole genome shotgun (WGS) entry which is preliminary data.</text>
</comment>
<dbReference type="AlphaFoldDB" id="A0A8B6CB81"/>
<name>A0A8B6CB81_MYTGA</name>
<dbReference type="Proteomes" id="UP000596742">
    <property type="component" value="Unassembled WGS sequence"/>
</dbReference>
<dbReference type="EMBL" id="UYJE01001435">
    <property type="protein sequence ID" value="VDI02106.1"/>
    <property type="molecule type" value="Genomic_DNA"/>
</dbReference>
<dbReference type="InterPro" id="IPR031569">
    <property type="entry name" value="ApeC"/>
</dbReference>
<comment type="caution">
    <text evidence="2">Lacks conserved residue(s) required for the propagation of feature annotation.</text>
</comment>
<proteinExistence type="predicted"/>
<dbReference type="InterPro" id="IPR000859">
    <property type="entry name" value="CUB_dom"/>
</dbReference>
<dbReference type="InterPro" id="IPR035914">
    <property type="entry name" value="Sperma_CUB_dom_sf"/>
</dbReference>
<dbReference type="SUPFAM" id="SSF49854">
    <property type="entry name" value="Spermadhesin, CUB domain"/>
    <property type="match status" value="1"/>
</dbReference>
<dbReference type="Pfam" id="PF00431">
    <property type="entry name" value="CUB"/>
    <property type="match status" value="1"/>
</dbReference>
<protein>
    <recommendedName>
        <fullName evidence="3">CUB domain-containing protein</fullName>
    </recommendedName>
</protein>
<accession>A0A8B6CB81</accession>
<dbReference type="PROSITE" id="PS01180">
    <property type="entry name" value="CUB"/>
    <property type="match status" value="1"/>
</dbReference>
<feature type="domain" description="CUB" evidence="3">
    <location>
        <begin position="92"/>
        <end position="175"/>
    </location>
</feature>
<gene>
    <name evidence="4" type="ORF">MGAL_10B056995</name>
</gene>
<dbReference type="OrthoDB" id="6345439at2759"/>